<sequence length="281" mass="30817">MMNAINQLMRRALLAVGFVAVAGVSLSSTVAHSATLAEIKARGYMIVATEDDYKPFEFMEDGKPTGFDNELLAEFRKTVPFEIRQEVIPWTGLLAGVSTGKYDVAVTAAMITKERVKSLDFSMPIADSTHYYAKRKGDDSIKEIKDLAGKTVGVQAGSAQLEKLPELEAMLAKTGGKLGKVVQYTSYPEAYQDLALKRVDFVVNTIINLRSLTKDKPDTFEIGQAVSGQTVPAWAVAKGNTELLALINSFMAEQRKSGNILKLQEKWLGQAFPDLPETYQP</sequence>
<dbReference type="PANTHER" id="PTHR35936:SF19">
    <property type="entry name" value="AMINO-ACID-BINDING PROTEIN YXEM-RELATED"/>
    <property type="match status" value="1"/>
</dbReference>
<keyword evidence="1 2" id="KW-0732">Signal</keyword>
<dbReference type="InterPro" id="IPR001320">
    <property type="entry name" value="Iontro_rcpt_C"/>
</dbReference>
<gene>
    <name evidence="5" type="ORF">ACFPFW_18080</name>
</gene>
<feature type="domain" description="Solute-binding protein family 3/N-terminal" evidence="3">
    <location>
        <begin position="44"/>
        <end position="271"/>
    </location>
</feature>
<feature type="domain" description="Ionotropic glutamate receptor C-terminal" evidence="4">
    <location>
        <begin position="45"/>
        <end position="270"/>
    </location>
</feature>
<dbReference type="Proteomes" id="UP001595796">
    <property type="component" value="Unassembled WGS sequence"/>
</dbReference>
<dbReference type="Pfam" id="PF00497">
    <property type="entry name" value="SBP_bac_3"/>
    <property type="match status" value="1"/>
</dbReference>
<accession>A0ABV9Z7P0</accession>
<dbReference type="Gene3D" id="3.40.190.10">
    <property type="entry name" value="Periplasmic binding protein-like II"/>
    <property type="match status" value="2"/>
</dbReference>
<evidence type="ECO:0000259" key="3">
    <source>
        <dbReference type="SMART" id="SM00062"/>
    </source>
</evidence>
<evidence type="ECO:0000256" key="1">
    <source>
        <dbReference type="ARBA" id="ARBA00022729"/>
    </source>
</evidence>
<organism evidence="5 6">
    <name type="scientific">Flaviflagellibacter deserti</name>
    <dbReference type="NCBI Taxonomy" id="2267266"/>
    <lineage>
        <taxon>Bacteria</taxon>
        <taxon>Pseudomonadati</taxon>
        <taxon>Pseudomonadota</taxon>
        <taxon>Alphaproteobacteria</taxon>
        <taxon>Hyphomicrobiales</taxon>
        <taxon>Flaviflagellibacter</taxon>
    </lineage>
</organism>
<evidence type="ECO:0000256" key="2">
    <source>
        <dbReference type="SAM" id="SignalP"/>
    </source>
</evidence>
<dbReference type="SMART" id="SM00079">
    <property type="entry name" value="PBPe"/>
    <property type="match status" value="1"/>
</dbReference>
<protein>
    <submittedName>
        <fullName evidence="5">Transporter substrate-binding domain-containing protein</fullName>
    </submittedName>
</protein>
<evidence type="ECO:0000313" key="5">
    <source>
        <dbReference type="EMBL" id="MFC5069928.1"/>
    </source>
</evidence>
<dbReference type="SUPFAM" id="SSF53850">
    <property type="entry name" value="Periplasmic binding protein-like II"/>
    <property type="match status" value="1"/>
</dbReference>
<proteinExistence type="predicted"/>
<keyword evidence="6" id="KW-1185">Reference proteome</keyword>
<feature type="signal peptide" evidence="2">
    <location>
        <begin position="1"/>
        <end position="33"/>
    </location>
</feature>
<dbReference type="InterPro" id="IPR001638">
    <property type="entry name" value="Solute-binding_3/MltF_N"/>
</dbReference>
<reference evidence="6" key="1">
    <citation type="journal article" date="2019" name="Int. J. Syst. Evol. Microbiol.">
        <title>The Global Catalogue of Microorganisms (GCM) 10K type strain sequencing project: providing services to taxonomists for standard genome sequencing and annotation.</title>
        <authorList>
            <consortium name="The Broad Institute Genomics Platform"/>
            <consortium name="The Broad Institute Genome Sequencing Center for Infectious Disease"/>
            <person name="Wu L."/>
            <person name="Ma J."/>
        </authorList>
    </citation>
    <scope>NUCLEOTIDE SEQUENCE [LARGE SCALE GENOMIC DNA]</scope>
    <source>
        <strain evidence="6">CGMCC 1.16444</strain>
    </source>
</reference>
<dbReference type="EMBL" id="JBHSJF010000008">
    <property type="protein sequence ID" value="MFC5069928.1"/>
    <property type="molecule type" value="Genomic_DNA"/>
</dbReference>
<dbReference type="PANTHER" id="PTHR35936">
    <property type="entry name" value="MEMBRANE-BOUND LYTIC MUREIN TRANSGLYCOSYLASE F"/>
    <property type="match status" value="1"/>
</dbReference>
<dbReference type="SMART" id="SM00062">
    <property type="entry name" value="PBPb"/>
    <property type="match status" value="1"/>
</dbReference>
<name>A0ABV9Z7P0_9HYPH</name>
<dbReference type="RefSeq" id="WP_114958511.1">
    <property type="nucleotide sequence ID" value="NZ_JBHSJF010000008.1"/>
</dbReference>
<comment type="caution">
    <text evidence="5">The sequence shown here is derived from an EMBL/GenBank/DDBJ whole genome shotgun (WGS) entry which is preliminary data.</text>
</comment>
<feature type="chain" id="PRO_5047067990" evidence="2">
    <location>
        <begin position="34"/>
        <end position="281"/>
    </location>
</feature>
<evidence type="ECO:0000313" key="6">
    <source>
        <dbReference type="Proteomes" id="UP001595796"/>
    </source>
</evidence>
<evidence type="ECO:0000259" key="4">
    <source>
        <dbReference type="SMART" id="SM00079"/>
    </source>
</evidence>